<proteinExistence type="inferred from homology"/>
<dbReference type="PANTHER" id="PTHR42809">
    <property type="entry name" value="FLAVODOXIN 2"/>
    <property type="match status" value="1"/>
</dbReference>
<dbReference type="EMBL" id="JAATHJ010000012">
    <property type="protein sequence ID" value="NJP37833.1"/>
    <property type="molecule type" value="Genomic_DNA"/>
</dbReference>
<comment type="function">
    <text evidence="2">Low-potential electron donor to a number of redox enzymes.</text>
</comment>
<dbReference type="RefSeq" id="WP_343033695.1">
    <property type="nucleotide sequence ID" value="NZ_JAATHJ010000012.1"/>
</dbReference>
<keyword evidence="6" id="KW-0288">FMN</keyword>
<name>A0A969PTX1_9BACI</name>
<dbReference type="GO" id="GO:0016651">
    <property type="term" value="F:oxidoreductase activity, acting on NAD(P)H"/>
    <property type="evidence" value="ECO:0007669"/>
    <property type="project" value="UniProtKB-ARBA"/>
</dbReference>
<evidence type="ECO:0000256" key="5">
    <source>
        <dbReference type="ARBA" id="ARBA00022630"/>
    </source>
</evidence>
<dbReference type="PROSITE" id="PS50902">
    <property type="entry name" value="FLAVODOXIN_LIKE"/>
    <property type="match status" value="1"/>
</dbReference>
<protein>
    <submittedName>
        <fullName evidence="9">Flavodoxin</fullName>
    </submittedName>
</protein>
<reference evidence="9 10" key="1">
    <citation type="submission" date="2020-03" db="EMBL/GenBank/DDBJ databases">
        <title>Assessment of the enzymatic potential of alkaline-tolerant lipase obtained from Bacillus luteus H11 (technogenic soil) for the bioremediation of saline soils contaminated with petroleum substances.</title>
        <authorList>
            <person name="Kalwasinska A."/>
        </authorList>
    </citation>
    <scope>NUCLEOTIDE SEQUENCE [LARGE SCALE GENOMIC DNA]</scope>
    <source>
        <strain evidence="9 10">H11</strain>
    </source>
</reference>
<dbReference type="InterPro" id="IPR029039">
    <property type="entry name" value="Flavoprotein-like_sf"/>
</dbReference>
<dbReference type="AlphaFoldDB" id="A0A969PTX1"/>
<dbReference type="Proteomes" id="UP000752012">
    <property type="component" value="Unassembled WGS sequence"/>
</dbReference>
<keyword evidence="4" id="KW-0813">Transport</keyword>
<evidence type="ECO:0000256" key="4">
    <source>
        <dbReference type="ARBA" id="ARBA00022448"/>
    </source>
</evidence>
<dbReference type="GO" id="GO:0010181">
    <property type="term" value="F:FMN binding"/>
    <property type="evidence" value="ECO:0007669"/>
    <property type="project" value="InterPro"/>
</dbReference>
<evidence type="ECO:0000313" key="9">
    <source>
        <dbReference type="EMBL" id="NJP37833.1"/>
    </source>
</evidence>
<organism evidence="9 10">
    <name type="scientific">Alkalicoccus luteus</name>
    <dbReference type="NCBI Taxonomy" id="1237094"/>
    <lineage>
        <taxon>Bacteria</taxon>
        <taxon>Bacillati</taxon>
        <taxon>Bacillota</taxon>
        <taxon>Bacilli</taxon>
        <taxon>Bacillales</taxon>
        <taxon>Bacillaceae</taxon>
        <taxon>Alkalicoccus</taxon>
    </lineage>
</organism>
<feature type="domain" description="Flavodoxin-like" evidence="8">
    <location>
        <begin position="2"/>
        <end position="141"/>
    </location>
</feature>
<sequence>MITVVVQSMSGNTDELADLIMLKLEEAGMKAEKKAVRDIRGNLDLSECDGILFGTYTWGNGEIPRHMKPVVDRIKSQNLTAVPCGVFGTGDSFYPHFCGAVDRLRSLLKLVTGESAPALKVELLPQPSDDERAASFVRTYLSHYKAVKKKHVQKRQEMTR</sequence>
<evidence type="ECO:0000259" key="8">
    <source>
        <dbReference type="PROSITE" id="PS50902"/>
    </source>
</evidence>
<evidence type="ECO:0000256" key="3">
    <source>
        <dbReference type="ARBA" id="ARBA00005267"/>
    </source>
</evidence>
<dbReference type="InterPro" id="IPR008254">
    <property type="entry name" value="Flavodoxin/NO_synth"/>
</dbReference>
<dbReference type="Pfam" id="PF00258">
    <property type="entry name" value="Flavodoxin_1"/>
    <property type="match status" value="1"/>
</dbReference>
<keyword evidence="5" id="KW-0285">Flavoprotein</keyword>
<accession>A0A969PTX1</accession>
<evidence type="ECO:0000256" key="6">
    <source>
        <dbReference type="ARBA" id="ARBA00022643"/>
    </source>
</evidence>
<dbReference type="PANTHER" id="PTHR42809:SF1">
    <property type="entry name" value="FLAVODOXIN 1"/>
    <property type="match status" value="1"/>
</dbReference>
<dbReference type="InterPro" id="IPR050619">
    <property type="entry name" value="Flavodoxin"/>
</dbReference>
<evidence type="ECO:0000256" key="2">
    <source>
        <dbReference type="ARBA" id="ARBA00003297"/>
    </source>
</evidence>
<comment type="similarity">
    <text evidence="3">Belongs to the flavodoxin family.</text>
</comment>
<comment type="caution">
    <text evidence="9">The sequence shown here is derived from an EMBL/GenBank/DDBJ whole genome shotgun (WGS) entry which is preliminary data.</text>
</comment>
<comment type="cofactor">
    <cofactor evidence="1">
        <name>FMN</name>
        <dbReference type="ChEBI" id="CHEBI:58210"/>
    </cofactor>
</comment>
<evidence type="ECO:0000256" key="7">
    <source>
        <dbReference type="ARBA" id="ARBA00022982"/>
    </source>
</evidence>
<gene>
    <name evidence="9" type="ORF">HCN83_09570</name>
</gene>
<keyword evidence="7" id="KW-0249">Electron transport</keyword>
<dbReference type="SUPFAM" id="SSF52218">
    <property type="entry name" value="Flavoproteins"/>
    <property type="match status" value="1"/>
</dbReference>
<dbReference type="Gene3D" id="3.40.50.360">
    <property type="match status" value="1"/>
</dbReference>
<evidence type="ECO:0000256" key="1">
    <source>
        <dbReference type="ARBA" id="ARBA00001917"/>
    </source>
</evidence>
<keyword evidence="10" id="KW-1185">Reference proteome</keyword>
<evidence type="ECO:0000313" key="10">
    <source>
        <dbReference type="Proteomes" id="UP000752012"/>
    </source>
</evidence>